<evidence type="ECO:0000313" key="2">
    <source>
        <dbReference type="Proteomes" id="UP000585474"/>
    </source>
</evidence>
<sequence>MLDYDSYRFTSKVEEKLYNKVWVRNGAVIERELNLVMLENSGIELLQNFMSRGWISLTMLKAESILTLCQEFMANIKYISNPECELPDIGMLDLATISHELLLEEEEWDGEVQCNKIRLKDRASLLWTIGMEKTIDLPRVMFMSLCAAHRLRTQGGQRKKKRLEVIAHEEPLIGMAELKEEIMNLRMEMSTCMTALEEESSCHTTMLQEIKGMLI</sequence>
<dbReference type="EMBL" id="BJWL01000276">
    <property type="protein sequence ID" value="GFS37279.1"/>
    <property type="molecule type" value="Genomic_DNA"/>
</dbReference>
<evidence type="ECO:0000313" key="1">
    <source>
        <dbReference type="EMBL" id="GFS37279.1"/>
    </source>
</evidence>
<name>A0A7J0DKP8_9ERIC</name>
<dbReference type="AlphaFoldDB" id="A0A7J0DKP8"/>
<proteinExistence type="predicted"/>
<gene>
    <name evidence="1" type="ORF">Acr_00g0051090</name>
</gene>
<accession>A0A7J0DKP8</accession>
<organism evidence="1 2">
    <name type="scientific">Actinidia rufa</name>
    <dbReference type="NCBI Taxonomy" id="165716"/>
    <lineage>
        <taxon>Eukaryota</taxon>
        <taxon>Viridiplantae</taxon>
        <taxon>Streptophyta</taxon>
        <taxon>Embryophyta</taxon>
        <taxon>Tracheophyta</taxon>
        <taxon>Spermatophyta</taxon>
        <taxon>Magnoliopsida</taxon>
        <taxon>eudicotyledons</taxon>
        <taxon>Gunneridae</taxon>
        <taxon>Pentapetalae</taxon>
        <taxon>asterids</taxon>
        <taxon>Ericales</taxon>
        <taxon>Actinidiaceae</taxon>
        <taxon>Actinidia</taxon>
    </lineage>
</organism>
<protein>
    <submittedName>
        <fullName evidence="1">Uncharacterized protein</fullName>
    </submittedName>
</protein>
<comment type="caution">
    <text evidence="1">The sequence shown here is derived from an EMBL/GenBank/DDBJ whole genome shotgun (WGS) entry which is preliminary data.</text>
</comment>
<dbReference type="Proteomes" id="UP000585474">
    <property type="component" value="Unassembled WGS sequence"/>
</dbReference>
<reference evidence="2" key="1">
    <citation type="submission" date="2019-07" db="EMBL/GenBank/DDBJ databases">
        <title>De Novo Assembly of kiwifruit Actinidia rufa.</title>
        <authorList>
            <person name="Sugita-Konishi S."/>
            <person name="Sato K."/>
            <person name="Mori E."/>
            <person name="Abe Y."/>
            <person name="Kisaki G."/>
            <person name="Hamano K."/>
            <person name="Suezawa K."/>
            <person name="Otani M."/>
            <person name="Fukuda T."/>
            <person name="Manabe T."/>
            <person name="Gomi K."/>
            <person name="Tabuchi M."/>
            <person name="Akimitsu K."/>
            <person name="Kataoka I."/>
        </authorList>
    </citation>
    <scope>NUCLEOTIDE SEQUENCE [LARGE SCALE GENOMIC DNA]</scope>
    <source>
        <strain evidence="2">cv. Fuchu</strain>
    </source>
</reference>
<keyword evidence="2" id="KW-1185">Reference proteome</keyword>